<feature type="repeat" description="WD" evidence="3">
    <location>
        <begin position="14"/>
        <end position="55"/>
    </location>
</feature>
<dbReference type="PROSITE" id="PS50294">
    <property type="entry name" value="WD_REPEATS_REGION"/>
    <property type="match status" value="1"/>
</dbReference>
<keyword evidence="2" id="KW-0677">Repeat</keyword>
<dbReference type="Proteomes" id="UP000784294">
    <property type="component" value="Unassembled WGS sequence"/>
</dbReference>
<dbReference type="PANTHER" id="PTHR13720:SF50">
    <property type="entry name" value="ECHINODERM MICROTUBULE-ASSOCIATED PROTEIN-LIKE 2"/>
    <property type="match status" value="1"/>
</dbReference>
<gene>
    <name evidence="4" type="ORF">PXEA_LOCUS28050</name>
</gene>
<dbReference type="EMBL" id="CAAALY010248015">
    <property type="protein sequence ID" value="VEL34610.1"/>
    <property type="molecule type" value="Genomic_DNA"/>
</dbReference>
<dbReference type="InterPro" id="IPR001680">
    <property type="entry name" value="WD40_rpt"/>
</dbReference>
<protein>
    <submittedName>
        <fullName evidence="4">Uncharacterized protein</fullName>
    </submittedName>
</protein>
<accession>A0A3S5B5W9</accession>
<evidence type="ECO:0000256" key="3">
    <source>
        <dbReference type="PROSITE-ProRule" id="PRU00221"/>
    </source>
</evidence>
<reference evidence="4" key="1">
    <citation type="submission" date="2018-11" db="EMBL/GenBank/DDBJ databases">
        <authorList>
            <consortium name="Pathogen Informatics"/>
        </authorList>
    </citation>
    <scope>NUCLEOTIDE SEQUENCE</scope>
</reference>
<evidence type="ECO:0000313" key="5">
    <source>
        <dbReference type="Proteomes" id="UP000784294"/>
    </source>
</evidence>
<evidence type="ECO:0000313" key="4">
    <source>
        <dbReference type="EMBL" id="VEL34610.1"/>
    </source>
</evidence>
<dbReference type="InterPro" id="IPR050630">
    <property type="entry name" value="WD_repeat_EMAP"/>
</dbReference>
<evidence type="ECO:0000256" key="1">
    <source>
        <dbReference type="ARBA" id="ARBA00022574"/>
    </source>
</evidence>
<dbReference type="SUPFAM" id="SSF50978">
    <property type="entry name" value="WD40 repeat-like"/>
    <property type="match status" value="1"/>
</dbReference>
<evidence type="ECO:0000256" key="2">
    <source>
        <dbReference type="ARBA" id="ARBA00022737"/>
    </source>
</evidence>
<dbReference type="Gene3D" id="2.130.10.10">
    <property type="entry name" value="YVTN repeat-like/Quinoprotein amine dehydrogenase"/>
    <property type="match status" value="1"/>
</dbReference>
<dbReference type="GO" id="GO:0008017">
    <property type="term" value="F:microtubule binding"/>
    <property type="evidence" value="ECO:0007669"/>
    <property type="project" value="TreeGrafter"/>
</dbReference>
<sequence>MEELSLDGQMSSIVQGHTDELWGLAVHPVTHQFLSGGRDKTIFLWDALSRRVIWSKELTEEIHCAAFYPVLVSKVNGTAEGDTNALQHSASEDLVVVVGTASGRWLVVDITSHEIIAVHSDGGGEQIECIAFSPGESIYTSASALFFSFI</sequence>
<dbReference type="Pfam" id="PF00400">
    <property type="entry name" value="WD40"/>
    <property type="match status" value="1"/>
</dbReference>
<dbReference type="InterPro" id="IPR015943">
    <property type="entry name" value="WD40/YVTN_repeat-like_dom_sf"/>
</dbReference>
<dbReference type="OrthoDB" id="47802at2759"/>
<keyword evidence="5" id="KW-1185">Reference proteome</keyword>
<dbReference type="PANTHER" id="PTHR13720">
    <property type="entry name" value="WD-40 REPEAT PROTEIN"/>
    <property type="match status" value="1"/>
</dbReference>
<proteinExistence type="predicted"/>
<dbReference type="SMART" id="SM00320">
    <property type="entry name" value="WD40"/>
    <property type="match status" value="1"/>
</dbReference>
<dbReference type="PROSITE" id="PS50082">
    <property type="entry name" value="WD_REPEATS_2"/>
    <property type="match status" value="1"/>
</dbReference>
<dbReference type="GO" id="GO:0072686">
    <property type="term" value="C:mitotic spindle"/>
    <property type="evidence" value="ECO:0007669"/>
    <property type="project" value="TreeGrafter"/>
</dbReference>
<organism evidence="4 5">
    <name type="scientific">Protopolystoma xenopodis</name>
    <dbReference type="NCBI Taxonomy" id="117903"/>
    <lineage>
        <taxon>Eukaryota</taxon>
        <taxon>Metazoa</taxon>
        <taxon>Spiralia</taxon>
        <taxon>Lophotrochozoa</taxon>
        <taxon>Platyhelminthes</taxon>
        <taxon>Monogenea</taxon>
        <taxon>Polyopisthocotylea</taxon>
        <taxon>Polystomatidea</taxon>
        <taxon>Polystomatidae</taxon>
        <taxon>Protopolystoma</taxon>
    </lineage>
</organism>
<name>A0A3S5B5W9_9PLAT</name>
<dbReference type="InterPro" id="IPR036322">
    <property type="entry name" value="WD40_repeat_dom_sf"/>
</dbReference>
<comment type="caution">
    <text evidence="4">The sequence shown here is derived from an EMBL/GenBank/DDBJ whole genome shotgun (WGS) entry which is preliminary data.</text>
</comment>
<keyword evidence="1 3" id="KW-0853">WD repeat</keyword>
<dbReference type="AlphaFoldDB" id="A0A3S5B5W9"/>
<dbReference type="GO" id="GO:0000226">
    <property type="term" value="P:microtubule cytoskeleton organization"/>
    <property type="evidence" value="ECO:0007669"/>
    <property type="project" value="TreeGrafter"/>
</dbReference>